<evidence type="ECO:0000256" key="4">
    <source>
        <dbReference type="ARBA" id="ARBA00022840"/>
    </source>
</evidence>
<dbReference type="SUPFAM" id="SSF48403">
    <property type="entry name" value="Ankyrin repeat"/>
    <property type="match status" value="1"/>
</dbReference>
<dbReference type="GO" id="GO:0016787">
    <property type="term" value="F:hydrolase activity"/>
    <property type="evidence" value="ECO:0007669"/>
    <property type="project" value="UniProtKB-UniRule"/>
</dbReference>
<protein>
    <recommendedName>
        <fullName evidence="7">UvrD-like helicase ATP-binding domain-containing protein</fullName>
    </recommendedName>
</protein>
<evidence type="ECO:0000259" key="7">
    <source>
        <dbReference type="PROSITE" id="PS51198"/>
    </source>
</evidence>
<feature type="compositionally biased region" description="Basic and acidic residues" evidence="6">
    <location>
        <begin position="812"/>
        <end position="822"/>
    </location>
</feature>
<keyword evidence="2 5" id="KW-0378">Hydrolase</keyword>
<keyword evidence="1 5" id="KW-0547">Nucleotide-binding</keyword>
<dbReference type="PROSITE" id="PS51198">
    <property type="entry name" value="UVRD_HELICASE_ATP_BIND"/>
    <property type="match status" value="1"/>
</dbReference>
<reference evidence="8 9" key="1">
    <citation type="journal article" date="2015" name="Genome Biol. Evol.">
        <title>Comparative Genomics of a Bacterivorous Green Alga Reveals Evolutionary Causalities and Consequences of Phago-Mixotrophic Mode of Nutrition.</title>
        <authorList>
            <person name="Burns J.A."/>
            <person name="Paasch A."/>
            <person name="Narechania A."/>
            <person name="Kim E."/>
        </authorList>
    </citation>
    <scope>NUCLEOTIDE SEQUENCE [LARGE SCALE GENOMIC DNA]</scope>
    <source>
        <strain evidence="8 9">PLY_AMNH</strain>
    </source>
</reference>
<dbReference type="GO" id="GO:0004386">
    <property type="term" value="F:helicase activity"/>
    <property type="evidence" value="ECO:0007669"/>
    <property type="project" value="UniProtKB-UniRule"/>
</dbReference>
<comment type="caution">
    <text evidence="8">The sequence shown here is derived from an EMBL/GenBank/DDBJ whole genome shotgun (WGS) entry which is preliminary data.</text>
</comment>
<evidence type="ECO:0000256" key="2">
    <source>
        <dbReference type="ARBA" id="ARBA00022801"/>
    </source>
</evidence>
<dbReference type="InterPro" id="IPR039904">
    <property type="entry name" value="TRANK1"/>
</dbReference>
<feature type="domain" description="UvrD-like helicase ATP-binding" evidence="7">
    <location>
        <begin position="674"/>
        <end position="1027"/>
    </location>
</feature>
<feature type="non-terminal residue" evidence="8">
    <location>
        <position position="1027"/>
    </location>
</feature>
<evidence type="ECO:0000256" key="1">
    <source>
        <dbReference type="ARBA" id="ARBA00022741"/>
    </source>
</evidence>
<gene>
    <name evidence="8" type="ORF">CYMTET_30046</name>
</gene>
<dbReference type="Gene3D" id="3.40.50.300">
    <property type="entry name" value="P-loop containing nucleotide triphosphate hydrolases"/>
    <property type="match status" value="1"/>
</dbReference>
<dbReference type="AlphaFoldDB" id="A0AAE0KUC1"/>
<sequence length="1027" mass="111090">TRADRLHLIDVLCSAVYAREAVDSILAAKELCDHAVHSGQVLIFAARAHDIGRVEHLLRAGCAPGATDQYGNTLLHAIFQSHAHVTPGLVVSLMEACRGQACPYPPPPHVHILRVLAPLVMSSEQHGLPVTACNAAGDTALSCALKKVHLAHAQQGVSGGVASDSLGEEARMGREEEVVAALLSYEGVDLALELRASAQRCDLFTARSLFALDPLGMDVCRVPLHPLVASGPAWGLFLRQLLAAGADPNLLASQTGRASGAFGSLREGSCGGLTWWALEGEGGDAGSGGPCTPALHVVAADGAKLARMLLRAGAEVNRCDDDGRTALHVHASNAEVSFELLRCGGDPVLVTRAGESAFDLSSCPVCRKNMVRRAQGSKLRDPSRAHEEAELAQIAAELGSVPRSSGLQVADAITEEDAEAALEAALGARSSQAGDDAGGEELSAELVKLLSTVDMEASFKGAMWELCLAKPAKDALLVLPVPVRLECVQLMSALAKGHRDPLRDTRLEVAEVKLFSSRVDSEACMLWEEGVDFSARCMAYVEVIIVHAVYCPDFARFKTMEAVRQAKLRGAESRMRCHLRVRQEDRKVGADKAGQRIKLPRRYTKVSEAGAGFMDSEDRQGPAPVPSGCVVFAPPALDTEDGRTVQKFITLTPEVANALVKPGAAYALASLPFRCDEAETCHVTDQSPSSTILIGRSGTGKTTVALHRLFERYRNKRAVFVTANRQLVASVQKSFHSLKLEEAPRAVGRRTDLMGTPSEPIFLTLMDFLVAVDGTLAKPFLPRRTGGTELLHPAVVRDSRLDDQLNAHAARRLDEVDFRDPREEDDGAPSDGEDEVQGHPGGGRQQRGRAGVAARPRMVDFRLFSDELWPCIVRKAAGSQAYDAAAVFTEIYSHIKGSPVVLQSSHGQLSLEEYQRLGRKQASSFDAGARSGKQAFGTRQDVYRLFELYEAEKRERGWFDLPDLIHYIWRVLDEEGWRGERIDAIFADEVQDMSPLELKLLLRLCHDKNQLFLGGDTCQTIARGVGF</sequence>
<keyword evidence="4 5" id="KW-0067">ATP-binding</keyword>
<dbReference type="Proteomes" id="UP001190700">
    <property type="component" value="Unassembled WGS sequence"/>
</dbReference>
<keyword evidence="3 5" id="KW-0347">Helicase</keyword>
<dbReference type="Pfam" id="PF00580">
    <property type="entry name" value="UvrD-helicase"/>
    <property type="match status" value="1"/>
</dbReference>
<organism evidence="8 9">
    <name type="scientific">Cymbomonas tetramitiformis</name>
    <dbReference type="NCBI Taxonomy" id="36881"/>
    <lineage>
        <taxon>Eukaryota</taxon>
        <taxon>Viridiplantae</taxon>
        <taxon>Chlorophyta</taxon>
        <taxon>Pyramimonadophyceae</taxon>
        <taxon>Pyramimonadales</taxon>
        <taxon>Pyramimonadaceae</taxon>
        <taxon>Cymbomonas</taxon>
    </lineage>
</organism>
<feature type="compositionally biased region" description="Acidic residues" evidence="6">
    <location>
        <begin position="823"/>
        <end position="835"/>
    </location>
</feature>
<evidence type="ECO:0000256" key="5">
    <source>
        <dbReference type="PROSITE-ProRule" id="PRU00560"/>
    </source>
</evidence>
<dbReference type="InterPro" id="IPR014016">
    <property type="entry name" value="UvrD-like_ATP-bd"/>
</dbReference>
<feature type="non-terminal residue" evidence="8">
    <location>
        <position position="1"/>
    </location>
</feature>
<proteinExistence type="predicted"/>
<dbReference type="PANTHER" id="PTHR21529:SF4">
    <property type="entry name" value="TPR AND ANKYRIN REPEAT-CONTAINING PROTEIN 1"/>
    <property type="match status" value="1"/>
</dbReference>
<dbReference type="GO" id="GO:0005524">
    <property type="term" value="F:ATP binding"/>
    <property type="evidence" value="ECO:0007669"/>
    <property type="project" value="UniProtKB-UniRule"/>
</dbReference>
<evidence type="ECO:0000313" key="9">
    <source>
        <dbReference type="Proteomes" id="UP001190700"/>
    </source>
</evidence>
<evidence type="ECO:0000313" key="8">
    <source>
        <dbReference type="EMBL" id="KAK3261031.1"/>
    </source>
</evidence>
<feature type="binding site" evidence="5">
    <location>
        <begin position="695"/>
        <end position="702"/>
    </location>
    <ligand>
        <name>ATP</name>
        <dbReference type="ChEBI" id="CHEBI:30616"/>
    </ligand>
</feature>
<dbReference type="PANTHER" id="PTHR21529">
    <property type="entry name" value="MAMMARY TURMOR VIRUS RECEPTOR HOMOLOG 1, 2 MTVR1, 2"/>
    <property type="match status" value="1"/>
</dbReference>
<accession>A0AAE0KUC1</accession>
<evidence type="ECO:0000256" key="3">
    <source>
        <dbReference type="ARBA" id="ARBA00022806"/>
    </source>
</evidence>
<dbReference type="EMBL" id="LGRX02017214">
    <property type="protein sequence ID" value="KAK3261031.1"/>
    <property type="molecule type" value="Genomic_DNA"/>
</dbReference>
<dbReference type="InterPro" id="IPR036770">
    <property type="entry name" value="Ankyrin_rpt-contain_sf"/>
</dbReference>
<evidence type="ECO:0000256" key="6">
    <source>
        <dbReference type="SAM" id="MobiDB-lite"/>
    </source>
</evidence>
<dbReference type="Gene3D" id="1.25.40.20">
    <property type="entry name" value="Ankyrin repeat-containing domain"/>
    <property type="match status" value="2"/>
</dbReference>
<keyword evidence="9" id="KW-1185">Reference proteome</keyword>
<name>A0AAE0KUC1_9CHLO</name>
<dbReference type="InterPro" id="IPR027417">
    <property type="entry name" value="P-loop_NTPase"/>
</dbReference>
<feature type="region of interest" description="Disordered" evidence="6">
    <location>
        <begin position="812"/>
        <end position="853"/>
    </location>
</feature>
<dbReference type="SUPFAM" id="SSF52540">
    <property type="entry name" value="P-loop containing nucleoside triphosphate hydrolases"/>
    <property type="match status" value="1"/>
</dbReference>